<evidence type="ECO:0000256" key="1">
    <source>
        <dbReference type="SAM" id="Phobius"/>
    </source>
</evidence>
<dbReference type="AlphaFoldDB" id="A0A7G6YFN8"/>
<organism evidence="2 3">
    <name type="scientific">Leifsonia shinshuensis</name>
    <dbReference type="NCBI Taxonomy" id="150026"/>
    <lineage>
        <taxon>Bacteria</taxon>
        <taxon>Bacillati</taxon>
        <taxon>Actinomycetota</taxon>
        <taxon>Actinomycetes</taxon>
        <taxon>Micrococcales</taxon>
        <taxon>Microbacteriaceae</taxon>
        <taxon>Leifsonia</taxon>
    </lineage>
</organism>
<dbReference type="EMBL" id="CP043641">
    <property type="protein sequence ID" value="QNE37303.1"/>
    <property type="molecule type" value="Genomic_DNA"/>
</dbReference>
<gene>
    <name evidence="2" type="ORF">F1C12_20745</name>
</gene>
<dbReference type="Proteomes" id="UP000515511">
    <property type="component" value="Chromosome"/>
</dbReference>
<feature type="transmembrane region" description="Helical" evidence="1">
    <location>
        <begin position="53"/>
        <end position="74"/>
    </location>
</feature>
<reference evidence="3" key="1">
    <citation type="submission" date="2019-09" db="EMBL/GenBank/DDBJ databases">
        <title>Antimicrobial potential of Antarctic Bacteria.</title>
        <authorList>
            <person name="Benaud N."/>
            <person name="Edwards R.J."/>
            <person name="Ferrari B.C."/>
        </authorList>
    </citation>
    <scope>NUCLEOTIDE SEQUENCE [LARGE SCALE GENOMIC DNA]</scope>
    <source>
        <strain evidence="3">INR9</strain>
    </source>
</reference>
<sequence length="81" mass="9020">MRLWLRDDERRPDPVPVPTDDRRAVLVGIGLWVLALIPTLVFAGPITAAGGGWWIWTVVVGIALGLLGFAYLSVTRARRRR</sequence>
<dbReference type="KEGG" id="lse:F1C12_20745"/>
<evidence type="ECO:0000313" key="3">
    <source>
        <dbReference type="Proteomes" id="UP000515511"/>
    </source>
</evidence>
<proteinExistence type="predicted"/>
<dbReference type="Pfam" id="PF10745">
    <property type="entry name" value="DUF2530"/>
    <property type="match status" value="1"/>
</dbReference>
<keyword evidence="1" id="KW-1133">Transmembrane helix</keyword>
<accession>A0A7G6YFN8</accession>
<keyword evidence="1" id="KW-0472">Membrane</keyword>
<evidence type="ECO:0000313" key="2">
    <source>
        <dbReference type="EMBL" id="QNE37303.1"/>
    </source>
</evidence>
<name>A0A7G6YFN8_9MICO</name>
<protein>
    <submittedName>
        <fullName evidence="2">DUF2530 domain-containing protein</fullName>
    </submittedName>
</protein>
<dbReference type="InterPro" id="IPR019681">
    <property type="entry name" value="DUF2530"/>
</dbReference>
<dbReference type="RefSeq" id="WP_185276708.1">
    <property type="nucleotide sequence ID" value="NZ_CP043641.1"/>
</dbReference>
<feature type="transmembrane region" description="Helical" evidence="1">
    <location>
        <begin position="24"/>
        <end position="47"/>
    </location>
</feature>
<keyword evidence="1" id="KW-0812">Transmembrane</keyword>